<proteinExistence type="inferred from homology"/>
<dbReference type="FunFam" id="3.40.50.720:FF:000084">
    <property type="entry name" value="Short-chain dehydrogenase reductase"/>
    <property type="match status" value="1"/>
</dbReference>
<comment type="similarity">
    <text evidence="1">Belongs to the short-chain dehydrogenases/reductases (SDR) family.</text>
</comment>
<dbReference type="OrthoDB" id="9803333at2"/>
<evidence type="ECO:0000256" key="2">
    <source>
        <dbReference type="ARBA" id="ARBA00023002"/>
    </source>
</evidence>
<dbReference type="RefSeq" id="WP_092960923.1">
    <property type="nucleotide sequence ID" value="NZ_FOSQ01000006.1"/>
</dbReference>
<organism evidence="3 4">
    <name type="scientific">Falsiroseomonas stagni DSM 19981</name>
    <dbReference type="NCBI Taxonomy" id="1123062"/>
    <lineage>
        <taxon>Bacteria</taxon>
        <taxon>Pseudomonadati</taxon>
        <taxon>Pseudomonadota</taxon>
        <taxon>Alphaproteobacteria</taxon>
        <taxon>Acetobacterales</taxon>
        <taxon>Roseomonadaceae</taxon>
        <taxon>Falsiroseomonas</taxon>
    </lineage>
</organism>
<dbReference type="Gene3D" id="3.40.50.720">
    <property type="entry name" value="NAD(P)-binding Rossmann-like Domain"/>
    <property type="match status" value="1"/>
</dbReference>
<evidence type="ECO:0000256" key="1">
    <source>
        <dbReference type="ARBA" id="ARBA00006484"/>
    </source>
</evidence>
<dbReference type="InterPro" id="IPR020904">
    <property type="entry name" value="Sc_DH/Rdtase_CS"/>
</dbReference>
<dbReference type="GO" id="GO:0016616">
    <property type="term" value="F:oxidoreductase activity, acting on the CH-OH group of donors, NAD or NADP as acceptor"/>
    <property type="evidence" value="ECO:0007669"/>
    <property type="project" value="TreeGrafter"/>
</dbReference>
<reference evidence="3 4" key="1">
    <citation type="submission" date="2016-10" db="EMBL/GenBank/DDBJ databases">
        <authorList>
            <person name="de Groot N.N."/>
        </authorList>
    </citation>
    <scope>NUCLEOTIDE SEQUENCE [LARGE SCALE GENOMIC DNA]</scope>
    <source>
        <strain evidence="3 4">DSM 19981</strain>
    </source>
</reference>
<keyword evidence="2" id="KW-0560">Oxidoreductase</keyword>
<dbReference type="SUPFAM" id="SSF51735">
    <property type="entry name" value="NAD(P)-binding Rossmann-fold domains"/>
    <property type="match status" value="1"/>
</dbReference>
<dbReference type="NCBIfam" id="NF009386">
    <property type="entry name" value="PRK12745.1"/>
    <property type="match status" value="1"/>
</dbReference>
<dbReference type="Proteomes" id="UP000199473">
    <property type="component" value="Unassembled WGS sequence"/>
</dbReference>
<dbReference type="STRING" id="1123062.SAMN02745775_10662"/>
<dbReference type="PRINTS" id="PR00081">
    <property type="entry name" value="GDHRDH"/>
</dbReference>
<accession>A0A1I4BR17</accession>
<dbReference type="PROSITE" id="PS00061">
    <property type="entry name" value="ADH_SHORT"/>
    <property type="match status" value="1"/>
</dbReference>
<dbReference type="PANTHER" id="PTHR42760:SF133">
    <property type="entry name" value="3-OXOACYL-[ACYL-CARRIER-PROTEIN] REDUCTASE"/>
    <property type="match status" value="1"/>
</dbReference>
<protein>
    <submittedName>
        <fullName evidence="3">NAD(P)-dependent dehydrogenase, short-chain alcohol dehydrogenase family</fullName>
    </submittedName>
</protein>
<dbReference type="EMBL" id="FOSQ01000006">
    <property type="protein sequence ID" value="SFK71258.1"/>
    <property type="molecule type" value="Genomic_DNA"/>
</dbReference>
<dbReference type="GO" id="GO:0048038">
    <property type="term" value="F:quinone binding"/>
    <property type="evidence" value="ECO:0007669"/>
    <property type="project" value="TreeGrafter"/>
</dbReference>
<name>A0A1I4BR17_9PROT</name>
<evidence type="ECO:0000313" key="3">
    <source>
        <dbReference type="EMBL" id="SFK71258.1"/>
    </source>
</evidence>
<dbReference type="InterPro" id="IPR036291">
    <property type="entry name" value="NAD(P)-bd_dom_sf"/>
</dbReference>
<dbReference type="PANTHER" id="PTHR42760">
    <property type="entry name" value="SHORT-CHAIN DEHYDROGENASES/REDUCTASES FAMILY MEMBER"/>
    <property type="match status" value="1"/>
</dbReference>
<sequence length="255" mass="27040">MSRPVALVTGARRGIGRASCVALARKGYDILGCDLAEDGFAETAAAVEAAGTRFDWTLCDVADLDAVAAMVAWAWEAGQGLEALVNNAGVGAMQRGDILDVTHASWDRCMDINARAPFFVTQAVARRMVAEGAPQRGNRAVVFVSSANALMASPDRTEYTASKTAVSMVARCYAFRLAEDGIPVFDIRPGVIRTDMTAPVVAKYEQRIADGLSPIRRWGQPEDVGNAIAGLVSGAIPFSTGDAFHIDGGLHMHKL</sequence>
<keyword evidence="4" id="KW-1185">Reference proteome</keyword>
<dbReference type="GO" id="GO:0006633">
    <property type="term" value="P:fatty acid biosynthetic process"/>
    <property type="evidence" value="ECO:0007669"/>
    <property type="project" value="TreeGrafter"/>
</dbReference>
<dbReference type="Pfam" id="PF13561">
    <property type="entry name" value="adh_short_C2"/>
    <property type="match status" value="1"/>
</dbReference>
<dbReference type="AlphaFoldDB" id="A0A1I4BR17"/>
<gene>
    <name evidence="3" type="ORF">SAMN02745775_10662</name>
</gene>
<dbReference type="InterPro" id="IPR002347">
    <property type="entry name" value="SDR_fam"/>
</dbReference>
<evidence type="ECO:0000313" key="4">
    <source>
        <dbReference type="Proteomes" id="UP000199473"/>
    </source>
</evidence>